<dbReference type="InterPro" id="IPR000408">
    <property type="entry name" value="Reg_chr_condens"/>
</dbReference>
<evidence type="ECO:0000313" key="4">
    <source>
        <dbReference type="EMBL" id="KAG2386960.1"/>
    </source>
</evidence>
<dbReference type="Gene3D" id="2.130.10.30">
    <property type="entry name" value="Regulator of chromosome condensation 1/beta-lactamase-inhibitor protein II"/>
    <property type="match status" value="1"/>
</dbReference>
<dbReference type="InterPro" id="IPR009091">
    <property type="entry name" value="RCC1/BLIP-II"/>
</dbReference>
<evidence type="ECO:0000256" key="3">
    <source>
        <dbReference type="SAM" id="MobiDB-lite"/>
    </source>
</evidence>
<protein>
    <submittedName>
        <fullName evidence="4">Uncharacterized protein</fullName>
    </submittedName>
</protein>
<dbReference type="Pfam" id="PF13540">
    <property type="entry name" value="RCC1_2"/>
    <property type="match status" value="2"/>
</dbReference>
<dbReference type="InterPro" id="IPR051210">
    <property type="entry name" value="Ub_ligase/GEF_domain"/>
</dbReference>
<gene>
    <name evidence="4" type="ORF">C9374_001995</name>
</gene>
<proteinExistence type="predicted"/>
<reference evidence="4 5" key="1">
    <citation type="journal article" date="2018" name="BMC Genomics">
        <title>The genome of Naegleria lovaniensis, the basis for a comparative approach to unravel pathogenicity factors of the human pathogenic amoeba N. fowleri.</title>
        <authorList>
            <person name="Liechti N."/>
            <person name="Schurch N."/>
            <person name="Bruggmann R."/>
            <person name="Wittwer M."/>
        </authorList>
    </citation>
    <scope>NUCLEOTIDE SEQUENCE [LARGE SCALE GENOMIC DNA]</scope>
    <source>
        <strain evidence="4 5">ATCC 30569</strain>
    </source>
</reference>
<evidence type="ECO:0000313" key="5">
    <source>
        <dbReference type="Proteomes" id="UP000816034"/>
    </source>
</evidence>
<dbReference type="AlphaFoldDB" id="A0AA88GQC2"/>
<evidence type="ECO:0000256" key="2">
    <source>
        <dbReference type="PROSITE-ProRule" id="PRU00235"/>
    </source>
</evidence>
<dbReference type="SUPFAM" id="SSF50985">
    <property type="entry name" value="RCC1/BLIP-II"/>
    <property type="match status" value="1"/>
</dbReference>
<dbReference type="GeneID" id="68094451"/>
<accession>A0AA88GQC2</accession>
<keyword evidence="1" id="KW-0677">Repeat</keyword>
<name>A0AA88GQC2_NAELO</name>
<dbReference type="PROSITE" id="PS50012">
    <property type="entry name" value="RCC1_3"/>
    <property type="match status" value="1"/>
</dbReference>
<sequence length="305" mass="33275">MGQGDEGKLGIGFMKPSSSTTTTTTTSTTHHHHHPFEGTHCYEPTEIVELRGRELLEAEGGAWHTIFLTKSTNPSMYNNDLWVCGSNYWGQLALPSKKNNSSSNQTPDFSTTNVPVMHPFFCGKRNPSTNPIQVCAGSNFNAVLCEDGSVYCFGCGSSGKTGMGHCRTVKTPTKLTSVPKNITSISTGSNHLMLLTSTGELYGVGWNFYGQCGYDQDIENIGKIKDTSTAPYMEGESLGKSEAYDIPRIKRLTGVEVQSVATGAYFTIITTSATSNKRKQEEIARKRNGIQVRRGFNDISIVTQL</sequence>
<dbReference type="PRINTS" id="PR00633">
    <property type="entry name" value="RCCNDNSATION"/>
</dbReference>
<keyword evidence="5" id="KW-1185">Reference proteome</keyword>
<dbReference type="Proteomes" id="UP000816034">
    <property type="component" value="Unassembled WGS sequence"/>
</dbReference>
<organism evidence="4 5">
    <name type="scientific">Naegleria lovaniensis</name>
    <name type="common">Amoeba</name>
    <dbReference type="NCBI Taxonomy" id="51637"/>
    <lineage>
        <taxon>Eukaryota</taxon>
        <taxon>Discoba</taxon>
        <taxon>Heterolobosea</taxon>
        <taxon>Tetramitia</taxon>
        <taxon>Eutetramitia</taxon>
        <taxon>Vahlkampfiidae</taxon>
        <taxon>Naegleria</taxon>
    </lineage>
</organism>
<comment type="caution">
    <text evidence="4">The sequence shown here is derived from an EMBL/GenBank/DDBJ whole genome shotgun (WGS) entry which is preliminary data.</text>
</comment>
<dbReference type="PROSITE" id="PS00626">
    <property type="entry name" value="RCC1_2"/>
    <property type="match status" value="1"/>
</dbReference>
<dbReference type="PANTHER" id="PTHR22870">
    <property type="entry name" value="REGULATOR OF CHROMOSOME CONDENSATION"/>
    <property type="match status" value="1"/>
</dbReference>
<feature type="repeat" description="RCC1" evidence="2">
    <location>
        <begin position="148"/>
        <end position="198"/>
    </location>
</feature>
<dbReference type="RefSeq" id="XP_044550952.1">
    <property type="nucleotide sequence ID" value="XM_044691363.1"/>
</dbReference>
<evidence type="ECO:0000256" key="1">
    <source>
        <dbReference type="ARBA" id="ARBA00022737"/>
    </source>
</evidence>
<dbReference type="PANTHER" id="PTHR22870:SF408">
    <property type="entry name" value="OS09G0560450 PROTEIN"/>
    <property type="match status" value="1"/>
</dbReference>
<feature type="region of interest" description="Disordered" evidence="3">
    <location>
        <begin position="1"/>
        <end position="38"/>
    </location>
</feature>
<feature type="compositionally biased region" description="Low complexity" evidence="3">
    <location>
        <begin position="17"/>
        <end position="28"/>
    </location>
</feature>
<dbReference type="EMBL" id="PYSW02000014">
    <property type="protein sequence ID" value="KAG2386960.1"/>
    <property type="molecule type" value="Genomic_DNA"/>
</dbReference>